<evidence type="ECO:0000313" key="11">
    <source>
        <dbReference type="Proteomes" id="UP000001302"/>
    </source>
</evidence>
<dbReference type="HAMAP" id="MF_00050">
    <property type="entry name" value="EF_Ts"/>
    <property type="match status" value="1"/>
</dbReference>
<evidence type="ECO:0000256" key="2">
    <source>
        <dbReference type="ARBA" id="ARBA00016956"/>
    </source>
</evidence>
<dbReference type="Pfam" id="PF00889">
    <property type="entry name" value="EF_TS"/>
    <property type="match status" value="1"/>
</dbReference>
<keyword evidence="11" id="KW-1185">Reference proteome</keyword>
<gene>
    <name evidence="6" type="primary">tsf</name>
    <name evidence="10" type="ordered locus">PB2503_02497</name>
</gene>
<proteinExistence type="inferred from homology"/>
<dbReference type="InterPro" id="IPR018101">
    <property type="entry name" value="Transl_elong_Ts_CS"/>
</dbReference>
<dbReference type="Gene3D" id="1.10.8.10">
    <property type="entry name" value="DNA helicase RuvA subunit, C-terminal domain"/>
    <property type="match status" value="1"/>
</dbReference>
<organism evidence="10 11">
    <name type="scientific">Parvularcula bermudensis (strain ATCC BAA-594 / HTCC2503 / KCTC 12087)</name>
    <dbReference type="NCBI Taxonomy" id="314260"/>
    <lineage>
        <taxon>Bacteria</taxon>
        <taxon>Pseudomonadati</taxon>
        <taxon>Pseudomonadota</taxon>
        <taxon>Alphaproteobacteria</taxon>
        <taxon>Parvularculales</taxon>
        <taxon>Parvularculaceae</taxon>
        <taxon>Parvularcula</taxon>
    </lineage>
</organism>
<sequence>MADITAKMVKDLRDKTGAGMMDCKAALNETDGDMEQAVDWLRKKGLAKAAKKAGRTAADGLVAYAVDGAKGAVVEVNSETDFVARNETFQKMVGDIAQVALSVDGDFGALTSADYPGAGKSVSDHIAEMVGQIGENLTLRRAAGLSVDEGTVVPYVHTQIADQAGKIVVLVALKSSGKGEALQSLGRQLAMHIAAARPLALNVAELDQEVVEREKSVLADQARASGKPENIIEKMVEGRLQKFYQESVLLEQIFVIDNERPVKTVVADAKAEVGAEVTLTGFVRFELGEGIAKEEEDFAAEVAAMTQK</sequence>
<dbReference type="SUPFAM" id="SSF46934">
    <property type="entry name" value="UBA-like"/>
    <property type="match status" value="1"/>
</dbReference>
<comment type="subcellular location">
    <subcellularLocation>
        <location evidence="6 8">Cytoplasm</location>
    </subcellularLocation>
</comment>
<evidence type="ECO:0000256" key="5">
    <source>
        <dbReference type="ARBA" id="ARBA00022917"/>
    </source>
</evidence>
<dbReference type="InterPro" id="IPR001816">
    <property type="entry name" value="Transl_elong_EFTs/EF1B"/>
</dbReference>
<dbReference type="FunFam" id="1.10.286.20:FF:000001">
    <property type="entry name" value="Elongation factor Ts"/>
    <property type="match status" value="1"/>
</dbReference>
<evidence type="ECO:0000313" key="10">
    <source>
        <dbReference type="EMBL" id="ADM08576.1"/>
    </source>
</evidence>
<dbReference type="PANTHER" id="PTHR11741">
    <property type="entry name" value="ELONGATION FACTOR TS"/>
    <property type="match status" value="1"/>
</dbReference>
<dbReference type="HOGENOM" id="CLU_047155_2_0_5"/>
<keyword evidence="3 6" id="KW-0963">Cytoplasm</keyword>
<feature type="region of interest" description="Involved in Mg(2+) ion dislocation from EF-Tu" evidence="6">
    <location>
        <begin position="80"/>
        <end position="83"/>
    </location>
</feature>
<dbReference type="eggNOG" id="COG0264">
    <property type="taxonomic scope" value="Bacteria"/>
</dbReference>
<dbReference type="InterPro" id="IPR014039">
    <property type="entry name" value="Transl_elong_EFTs/EF1B_dimer"/>
</dbReference>
<dbReference type="EMBL" id="CP002156">
    <property type="protein sequence ID" value="ADM08576.1"/>
    <property type="molecule type" value="Genomic_DNA"/>
</dbReference>
<protein>
    <recommendedName>
        <fullName evidence="2 6">Elongation factor Ts</fullName>
        <shortName evidence="6">EF-Ts</shortName>
    </recommendedName>
</protein>
<dbReference type="GO" id="GO:0003746">
    <property type="term" value="F:translation elongation factor activity"/>
    <property type="evidence" value="ECO:0007669"/>
    <property type="project" value="UniProtKB-UniRule"/>
</dbReference>
<dbReference type="InterPro" id="IPR009060">
    <property type="entry name" value="UBA-like_sf"/>
</dbReference>
<dbReference type="NCBIfam" id="TIGR00116">
    <property type="entry name" value="tsf"/>
    <property type="match status" value="1"/>
</dbReference>
<evidence type="ECO:0000256" key="3">
    <source>
        <dbReference type="ARBA" id="ARBA00022490"/>
    </source>
</evidence>
<dbReference type="SUPFAM" id="SSF54713">
    <property type="entry name" value="Elongation factor Ts (EF-Ts), dimerisation domain"/>
    <property type="match status" value="2"/>
</dbReference>
<feature type="domain" description="Translation elongation factor EFTs/EF1B dimerisation" evidence="9">
    <location>
        <begin position="71"/>
        <end position="289"/>
    </location>
</feature>
<evidence type="ECO:0000256" key="8">
    <source>
        <dbReference type="RuleBase" id="RU000643"/>
    </source>
</evidence>
<keyword evidence="4 6" id="KW-0251">Elongation factor</keyword>
<comment type="function">
    <text evidence="6 7">Associates with the EF-Tu.GDP complex and induces the exchange of GDP to GTP. It remains bound to the aminoacyl-tRNA.EF-Tu.GTP complex up to the GTP hydrolysis stage on the ribosome.</text>
</comment>
<keyword evidence="5 6" id="KW-0648">Protein biosynthesis</keyword>
<dbReference type="Proteomes" id="UP000001302">
    <property type="component" value="Chromosome"/>
</dbReference>
<reference evidence="10 11" key="2">
    <citation type="journal article" date="2011" name="J. Bacteriol.">
        <title>Complete genome sequence of strain HTCC2503T of Parvularcula bermudensis, the type species of the order "Parvularculales" in the class Alphaproteobacteria.</title>
        <authorList>
            <person name="Oh H.M."/>
            <person name="Kang I."/>
            <person name="Vergin K.L."/>
            <person name="Kang D."/>
            <person name="Rhee K.H."/>
            <person name="Giovannoni S.J."/>
            <person name="Cho J.C."/>
        </authorList>
    </citation>
    <scope>NUCLEOTIDE SEQUENCE [LARGE SCALE GENOMIC DNA]</scope>
    <source>
        <strain evidence="11">ATCC BAA-594 / HTCC2503 / KCTC 12087</strain>
    </source>
</reference>
<reference evidence="11" key="1">
    <citation type="submission" date="2010-08" db="EMBL/GenBank/DDBJ databases">
        <title>Genome sequence of Parvularcula bermudensis HTCC2503.</title>
        <authorList>
            <person name="Kang D.-M."/>
            <person name="Oh H.-M."/>
            <person name="Cho J.-C."/>
        </authorList>
    </citation>
    <scope>NUCLEOTIDE SEQUENCE [LARGE SCALE GENOMIC DNA]</scope>
    <source>
        <strain evidence="11">ATCC BAA-594 / HTCC2503 / KCTC 12087</strain>
    </source>
</reference>
<dbReference type="PROSITE" id="PS01127">
    <property type="entry name" value="EF_TS_2"/>
    <property type="match status" value="1"/>
</dbReference>
<evidence type="ECO:0000256" key="1">
    <source>
        <dbReference type="ARBA" id="ARBA00005532"/>
    </source>
</evidence>
<dbReference type="GO" id="GO:0005737">
    <property type="term" value="C:cytoplasm"/>
    <property type="evidence" value="ECO:0007669"/>
    <property type="project" value="UniProtKB-SubCell"/>
</dbReference>
<dbReference type="PANTHER" id="PTHR11741:SF0">
    <property type="entry name" value="ELONGATION FACTOR TS, MITOCHONDRIAL"/>
    <property type="match status" value="1"/>
</dbReference>
<dbReference type="FunFam" id="1.10.8.10:FF:000001">
    <property type="entry name" value="Elongation factor Ts"/>
    <property type="match status" value="1"/>
</dbReference>
<name>E0TCI7_PARBH</name>
<accession>E0TCI7</accession>
<dbReference type="OrthoDB" id="9808348at2"/>
<evidence type="ECO:0000256" key="7">
    <source>
        <dbReference type="RuleBase" id="RU000642"/>
    </source>
</evidence>
<dbReference type="AlphaFoldDB" id="E0TCI7"/>
<evidence type="ECO:0000259" key="9">
    <source>
        <dbReference type="Pfam" id="PF00889"/>
    </source>
</evidence>
<dbReference type="InterPro" id="IPR036402">
    <property type="entry name" value="EF-Ts_dimer_sf"/>
</dbReference>
<dbReference type="KEGG" id="pbr:PB2503_02497"/>
<dbReference type="Gene3D" id="3.30.479.20">
    <property type="entry name" value="Elongation factor Ts, dimerisation domain"/>
    <property type="match status" value="2"/>
</dbReference>
<dbReference type="STRING" id="314260.PB2503_02497"/>
<comment type="similarity">
    <text evidence="1 6 7">Belongs to the EF-Ts family.</text>
</comment>
<dbReference type="RefSeq" id="WP_013299550.1">
    <property type="nucleotide sequence ID" value="NC_014414.1"/>
</dbReference>
<evidence type="ECO:0000256" key="6">
    <source>
        <dbReference type="HAMAP-Rule" id="MF_00050"/>
    </source>
</evidence>
<evidence type="ECO:0000256" key="4">
    <source>
        <dbReference type="ARBA" id="ARBA00022768"/>
    </source>
</evidence>
<dbReference type="CDD" id="cd14275">
    <property type="entry name" value="UBA_EF-Ts"/>
    <property type="match status" value="1"/>
</dbReference>
<dbReference type="Gene3D" id="1.10.286.20">
    <property type="match status" value="1"/>
</dbReference>